<accession>A0A8S3WZA8</accession>
<dbReference type="OrthoDB" id="6159421at2759"/>
<reference evidence="2" key="1">
    <citation type="submission" date="2021-04" db="EMBL/GenBank/DDBJ databases">
        <authorList>
            <person name="Tunstrom K."/>
        </authorList>
    </citation>
    <scope>NUCLEOTIDE SEQUENCE</scope>
</reference>
<comment type="caution">
    <text evidence="2">The sequence shown here is derived from an EMBL/GenBank/DDBJ whole genome shotgun (WGS) entry which is preliminary data.</text>
</comment>
<feature type="domain" description="HAT C-terminal dimerisation" evidence="1">
    <location>
        <begin position="78"/>
        <end position="125"/>
    </location>
</feature>
<proteinExistence type="predicted"/>
<evidence type="ECO:0000313" key="3">
    <source>
        <dbReference type="Proteomes" id="UP000691718"/>
    </source>
</evidence>
<dbReference type="EMBL" id="CAJQZP010000885">
    <property type="protein sequence ID" value="CAG4992544.1"/>
    <property type="molecule type" value="Genomic_DNA"/>
</dbReference>
<dbReference type="AlphaFoldDB" id="A0A8S3WZA8"/>
<evidence type="ECO:0000259" key="1">
    <source>
        <dbReference type="Pfam" id="PF05699"/>
    </source>
</evidence>
<dbReference type="Proteomes" id="UP000691718">
    <property type="component" value="Unassembled WGS sequence"/>
</dbReference>
<protein>
    <submittedName>
        <fullName evidence="2">(apollo) hypothetical protein</fullName>
    </submittedName>
</protein>
<evidence type="ECO:0000313" key="2">
    <source>
        <dbReference type="EMBL" id="CAG4992544.1"/>
    </source>
</evidence>
<dbReference type="GO" id="GO:0046983">
    <property type="term" value="F:protein dimerization activity"/>
    <property type="evidence" value="ECO:0007669"/>
    <property type="project" value="InterPro"/>
</dbReference>
<dbReference type="Pfam" id="PF05699">
    <property type="entry name" value="Dimer_Tnp_hAT"/>
    <property type="match status" value="1"/>
</dbReference>
<dbReference type="PANTHER" id="PTHR37162:SF1">
    <property type="entry name" value="BED-TYPE DOMAIN-CONTAINING PROTEIN"/>
    <property type="match status" value="1"/>
</dbReference>
<sequence>MFKQMQFLDPQAVKSRRIDSLVPLAVKFPNLISVDELQQLDTEWRFLRNNKDLAPDEAEDLETYWCKVTAARDPVNDSNQLYPTLSKFVSAILSLPHSSAAVERIFSSINLIKTKQRNRLNTDTIRSFTYKATDWYKTLL</sequence>
<gene>
    <name evidence="2" type="ORF">PAPOLLO_LOCUS12332</name>
</gene>
<dbReference type="InterPro" id="IPR008906">
    <property type="entry name" value="HATC_C_dom"/>
</dbReference>
<organism evidence="2 3">
    <name type="scientific">Parnassius apollo</name>
    <name type="common">Apollo butterfly</name>
    <name type="synonym">Papilio apollo</name>
    <dbReference type="NCBI Taxonomy" id="110799"/>
    <lineage>
        <taxon>Eukaryota</taxon>
        <taxon>Metazoa</taxon>
        <taxon>Ecdysozoa</taxon>
        <taxon>Arthropoda</taxon>
        <taxon>Hexapoda</taxon>
        <taxon>Insecta</taxon>
        <taxon>Pterygota</taxon>
        <taxon>Neoptera</taxon>
        <taxon>Endopterygota</taxon>
        <taxon>Lepidoptera</taxon>
        <taxon>Glossata</taxon>
        <taxon>Ditrysia</taxon>
        <taxon>Papilionoidea</taxon>
        <taxon>Papilionidae</taxon>
        <taxon>Parnassiinae</taxon>
        <taxon>Parnassini</taxon>
        <taxon>Parnassius</taxon>
        <taxon>Parnassius</taxon>
    </lineage>
</organism>
<name>A0A8S3WZA8_PARAO</name>
<keyword evidence="3" id="KW-1185">Reference proteome</keyword>
<dbReference type="PANTHER" id="PTHR37162">
    <property type="entry name" value="HAT FAMILY DIMERISATION DOMAINCONTAINING PROTEIN-RELATED"/>
    <property type="match status" value="1"/>
</dbReference>